<dbReference type="Gene3D" id="3.90.20.20">
    <property type="match status" value="1"/>
</dbReference>
<dbReference type="PANTHER" id="PTHR21237:SF23">
    <property type="entry name" value="GRPE PROTEIN HOMOLOG, MITOCHONDRIAL"/>
    <property type="match status" value="1"/>
</dbReference>
<dbReference type="GO" id="GO:0042803">
    <property type="term" value="F:protein homodimerization activity"/>
    <property type="evidence" value="ECO:0007669"/>
    <property type="project" value="InterPro"/>
</dbReference>
<evidence type="ECO:0000256" key="5">
    <source>
        <dbReference type="RuleBase" id="RU004478"/>
    </source>
</evidence>
<dbReference type="GO" id="GO:0051087">
    <property type="term" value="F:protein-folding chaperone binding"/>
    <property type="evidence" value="ECO:0007669"/>
    <property type="project" value="InterPro"/>
</dbReference>
<dbReference type="SUPFAM" id="SSF51064">
    <property type="entry name" value="Head domain of nucleotide exchange factor GrpE"/>
    <property type="match status" value="1"/>
</dbReference>
<dbReference type="GO" id="GO:0001405">
    <property type="term" value="C:PAM complex, Tim23 associated import motor"/>
    <property type="evidence" value="ECO:0007669"/>
    <property type="project" value="TreeGrafter"/>
</dbReference>
<protein>
    <recommendedName>
        <fullName evidence="4">GrpE protein homolog</fullName>
    </recommendedName>
</protein>
<dbReference type="GO" id="GO:0006457">
    <property type="term" value="P:protein folding"/>
    <property type="evidence" value="ECO:0007669"/>
    <property type="project" value="InterPro"/>
</dbReference>
<keyword evidence="3 4" id="KW-0143">Chaperone</keyword>
<dbReference type="FunFam" id="2.30.22.10:FF:000002">
    <property type="entry name" value="GrpE protein homolog"/>
    <property type="match status" value="1"/>
</dbReference>
<accession>A8NFE4</accession>
<comment type="subcellular location">
    <subcellularLocation>
        <location evidence="1 4">Mitochondrion matrix</location>
    </subcellularLocation>
</comment>
<evidence type="ECO:0000313" key="8">
    <source>
        <dbReference type="EMBL" id="EAU88536.1"/>
    </source>
</evidence>
<evidence type="ECO:0000256" key="7">
    <source>
        <dbReference type="SAM" id="MobiDB-lite"/>
    </source>
</evidence>
<dbReference type="eggNOG" id="KOG3003">
    <property type="taxonomic scope" value="Eukaryota"/>
</dbReference>
<comment type="caution">
    <text evidence="8">The sequence shown here is derived from an EMBL/GenBank/DDBJ whole genome shotgun (WGS) entry which is preliminary data.</text>
</comment>
<dbReference type="FunCoup" id="A8NFE4">
    <property type="interactions" value="183"/>
</dbReference>
<dbReference type="GeneID" id="6009759"/>
<keyword evidence="9" id="KW-1185">Reference proteome</keyword>
<proteinExistence type="inferred from homology"/>
<evidence type="ECO:0000256" key="6">
    <source>
        <dbReference type="SAM" id="Coils"/>
    </source>
</evidence>
<dbReference type="GO" id="GO:0030150">
    <property type="term" value="P:protein import into mitochondrial matrix"/>
    <property type="evidence" value="ECO:0007669"/>
    <property type="project" value="TreeGrafter"/>
</dbReference>
<dbReference type="Proteomes" id="UP000001861">
    <property type="component" value="Unassembled WGS sequence"/>
</dbReference>
<dbReference type="RefSeq" id="XP_001833263.1">
    <property type="nucleotide sequence ID" value="XM_001833211.2"/>
</dbReference>
<dbReference type="AlphaFoldDB" id="A8NFE4"/>
<evidence type="ECO:0000256" key="1">
    <source>
        <dbReference type="ARBA" id="ARBA00004305"/>
    </source>
</evidence>
<name>A8NFE4_COPC7</name>
<dbReference type="GO" id="GO:0000774">
    <property type="term" value="F:adenyl-nucleotide exchange factor activity"/>
    <property type="evidence" value="ECO:0007669"/>
    <property type="project" value="InterPro"/>
</dbReference>
<dbReference type="STRING" id="240176.A8NFE4"/>
<dbReference type="PROSITE" id="PS01071">
    <property type="entry name" value="GRPE"/>
    <property type="match status" value="1"/>
</dbReference>
<dbReference type="VEuPathDB" id="FungiDB:CC1G_04242"/>
<sequence length="229" mass="25105">MNLSASFQLLRSCTRASSSRALARPTLASLPSRRYYSDDKASESKPADKEPAKDEKALCEEKLQAKESEVADLKSRLQYLQADFINLQRNAAKEKDQQRDYAITKFAADLLETVDVLAIAIKSVPASALSGVAETPPPAGTKSHASHLKDLHTGVEMTHRMLLQTMAKYHVKPFDPTGEPFDPNLHEALYQAPVPGKTPGTVIDTQKIGYMIKDRVLRAAQVGVAQDTS</sequence>
<feature type="compositionally biased region" description="Basic and acidic residues" evidence="7">
    <location>
        <begin position="35"/>
        <end position="56"/>
    </location>
</feature>
<feature type="region of interest" description="Disordered" evidence="7">
    <location>
        <begin position="33"/>
        <end position="56"/>
    </location>
</feature>
<dbReference type="OMA" id="PHRHQAI"/>
<comment type="function">
    <text evidence="4">Essential component of the PAM complex, a complex required for the translocation of transit peptide-containing proteins from the inner membrane into the mitochondrial matrix in an ATP-dependent manner.</text>
</comment>
<dbReference type="EMBL" id="AACS02000002">
    <property type="protein sequence ID" value="EAU88536.1"/>
    <property type="molecule type" value="Genomic_DNA"/>
</dbReference>
<dbReference type="SUPFAM" id="SSF58014">
    <property type="entry name" value="Coiled-coil domain of nucleotide exchange factor GrpE"/>
    <property type="match status" value="1"/>
</dbReference>
<dbReference type="InterPro" id="IPR013805">
    <property type="entry name" value="GrpE_CC"/>
</dbReference>
<dbReference type="OrthoDB" id="201635at2759"/>
<evidence type="ECO:0000313" key="9">
    <source>
        <dbReference type="Proteomes" id="UP000001861"/>
    </source>
</evidence>
<keyword evidence="4" id="KW-0496">Mitochondrion</keyword>
<dbReference type="CDD" id="cd00446">
    <property type="entry name" value="GrpE"/>
    <property type="match status" value="1"/>
</dbReference>
<dbReference type="Gene3D" id="2.30.22.10">
    <property type="entry name" value="Head domain of nucleotide exchange factor GrpE"/>
    <property type="match status" value="1"/>
</dbReference>
<reference evidence="8 9" key="1">
    <citation type="journal article" date="2010" name="Proc. Natl. Acad. Sci. U.S.A.">
        <title>Insights into evolution of multicellular fungi from the assembled chromosomes of the mushroom Coprinopsis cinerea (Coprinus cinereus).</title>
        <authorList>
            <person name="Stajich J.E."/>
            <person name="Wilke S.K."/>
            <person name="Ahren D."/>
            <person name="Au C.H."/>
            <person name="Birren B.W."/>
            <person name="Borodovsky M."/>
            <person name="Burns C."/>
            <person name="Canback B."/>
            <person name="Casselton L.A."/>
            <person name="Cheng C.K."/>
            <person name="Deng J."/>
            <person name="Dietrich F.S."/>
            <person name="Fargo D.C."/>
            <person name="Farman M.L."/>
            <person name="Gathman A.C."/>
            <person name="Goldberg J."/>
            <person name="Guigo R."/>
            <person name="Hoegger P.J."/>
            <person name="Hooker J.B."/>
            <person name="Huggins A."/>
            <person name="James T.Y."/>
            <person name="Kamada T."/>
            <person name="Kilaru S."/>
            <person name="Kodira C."/>
            <person name="Kues U."/>
            <person name="Kupfer D."/>
            <person name="Kwan H.S."/>
            <person name="Lomsadze A."/>
            <person name="Li W."/>
            <person name="Lilly W.W."/>
            <person name="Ma L.J."/>
            <person name="Mackey A.J."/>
            <person name="Manning G."/>
            <person name="Martin F."/>
            <person name="Muraguchi H."/>
            <person name="Natvig D.O."/>
            <person name="Palmerini H."/>
            <person name="Ramesh M.A."/>
            <person name="Rehmeyer C.J."/>
            <person name="Roe B.A."/>
            <person name="Shenoy N."/>
            <person name="Stanke M."/>
            <person name="Ter-Hovhannisyan V."/>
            <person name="Tunlid A."/>
            <person name="Velagapudi R."/>
            <person name="Vision T.J."/>
            <person name="Zeng Q."/>
            <person name="Zolan M.E."/>
            <person name="Pukkila P.J."/>
        </authorList>
    </citation>
    <scope>NUCLEOTIDE SEQUENCE [LARGE SCALE GENOMIC DNA]</scope>
    <source>
        <strain evidence="9">Okayama-7 / 130 / ATCC MYA-4618 / FGSC 9003</strain>
    </source>
</reference>
<keyword evidence="6" id="KW-0175">Coiled coil</keyword>
<dbReference type="Pfam" id="PF01025">
    <property type="entry name" value="GrpE"/>
    <property type="match status" value="1"/>
</dbReference>
<dbReference type="InterPro" id="IPR000740">
    <property type="entry name" value="GrpE"/>
</dbReference>
<dbReference type="PANTHER" id="PTHR21237">
    <property type="entry name" value="GRPE PROTEIN"/>
    <property type="match status" value="1"/>
</dbReference>
<evidence type="ECO:0000256" key="4">
    <source>
        <dbReference type="RuleBase" id="RU000640"/>
    </source>
</evidence>
<dbReference type="GO" id="GO:0051082">
    <property type="term" value="F:unfolded protein binding"/>
    <property type="evidence" value="ECO:0007669"/>
    <property type="project" value="TreeGrafter"/>
</dbReference>
<dbReference type="HAMAP" id="MF_01151">
    <property type="entry name" value="GrpE"/>
    <property type="match status" value="1"/>
</dbReference>
<organism evidence="8 9">
    <name type="scientific">Coprinopsis cinerea (strain Okayama-7 / 130 / ATCC MYA-4618 / FGSC 9003)</name>
    <name type="common">Inky cap fungus</name>
    <name type="synonym">Hormographiella aspergillata</name>
    <dbReference type="NCBI Taxonomy" id="240176"/>
    <lineage>
        <taxon>Eukaryota</taxon>
        <taxon>Fungi</taxon>
        <taxon>Dikarya</taxon>
        <taxon>Basidiomycota</taxon>
        <taxon>Agaricomycotina</taxon>
        <taxon>Agaricomycetes</taxon>
        <taxon>Agaricomycetidae</taxon>
        <taxon>Agaricales</taxon>
        <taxon>Agaricineae</taxon>
        <taxon>Psathyrellaceae</taxon>
        <taxon>Coprinopsis</taxon>
    </lineage>
</organism>
<dbReference type="InterPro" id="IPR009012">
    <property type="entry name" value="GrpE_head"/>
</dbReference>
<comment type="similarity">
    <text evidence="2 5">Belongs to the GrpE family.</text>
</comment>
<gene>
    <name evidence="8" type="ORF">CC1G_04242</name>
</gene>
<evidence type="ECO:0000256" key="3">
    <source>
        <dbReference type="ARBA" id="ARBA00023186"/>
    </source>
</evidence>
<dbReference type="KEGG" id="cci:CC1G_04242"/>
<feature type="coiled-coil region" evidence="6">
    <location>
        <begin position="56"/>
        <end position="90"/>
    </location>
</feature>
<dbReference type="PRINTS" id="PR00773">
    <property type="entry name" value="GRPEPROTEIN"/>
</dbReference>
<evidence type="ECO:0000256" key="2">
    <source>
        <dbReference type="ARBA" id="ARBA00009054"/>
    </source>
</evidence>
<dbReference type="InParanoid" id="A8NFE4"/>